<accession>A0A1M4W2G9</accession>
<feature type="transmembrane region" description="Helical" evidence="1">
    <location>
        <begin position="238"/>
        <end position="255"/>
    </location>
</feature>
<gene>
    <name evidence="2" type="ORF">SAMN05443638_11023</name>
</gene>
<evidence type="ECO:0000256" key="1">
    <source>
        <dbReference type="SAM" id="Phobius"/>
    </source>
</evidence>
<dbReference type="AlphaFoldDB" id="A0A1M4W2G9"/>
<keyword evidence="1" id="KW-1133">Transmembrane helix</keyword>
<feature type="transmembrane region" description="Helical" evidence="1">
    <location>
        <begin position="33"/>
        <end position="56"/>
    </location>
</feature>
<name>A0A1M4W2G9_9CLOT</name>
<keyword evidence="3" id="KW-1185">Reference proteome</keyword>
<proteinExistence type="predicted"/>
<sequence length="267" mass="30838">MEIKDGFFTEFINAIFNFKYYINFKNSTVKKAFGFLFILALFFGVIEGIGGSVSYIQNINRLKGDIKSGIIDFEFKNGEVNISKSPYILSKDENLIFIDTNLEYKEFNKNLLKKYNIDNKPNVLLIFKDKLILINDFKDVQKINFGDLEKVNFGTNQLLTILAVLKAGSIFIILYQIAFNFIGLILSSILIALIGLLISILLRVKISIFDIYKVSVYCLVLPTTISTIFFLFKFKVPYFYIMYILLSLVYLIFVIKELKDNLNNKQI</sequence>
<dbReference type="STRING" id="1533.SAMN05443638_11023"/>
<evidence type="ECO:0000313" key="2">
    <source>
        <dbReference type="EMBL" id="SHE75406.1"/>
    </source>
</evidence>
<dbReference type="Proteomes" id="UP000184035">
    <property type="component" value="Unassembled WGS sequence"/>
</dbReference>
<feature type="transmembrane region" description="Helical" evidence="1">
    <location>
        <begin position="181"/>
        <end position="202"/>
    </location>
</feature>
<dbReference type="InterPro" id="IPR009574">
    <property type="entry name" value="DUF1189"/>
</dbReference>
<evidence type="ECO:0000313" key="3">
    <source>
        <dbReference type="Proteomes" id="UP000184035"/>
    </source>
</evidence>
<feature type="transmembrane region" description="Helical" evidence="1">
    <location>
        <begin position="158"/>
        <end position="175"/>
    </location>
</feature>
<keyword evidence="1" id="KW-0812">Transmembrane</keyword>
<dbReference type="RefSeq" id="WP_072895221.1">
    <property type="nucleotide sequence ID" value="NZ_FQVM01000010.1"/>
</dbReference>
<evidence type="ECO:0008006" key="4">
    <source>
        <dbReference type="Google" id="ProtNLM"/>
    </source>
</evidence>
<feature type="transmembrane region" description="Helical" evidence="1">
    <location>
        <begin position="214"/>
        <end position="232"/>
    </location>
</feature>
<keyword evidence="1" id="KW-0472">Membrane</keyword>
<organism evidence="2 3">
    <name type="scientific">Clostridium fallax</name>
    <dbReference type="NCBI Taxonomy" id="1533"/>
    <lineage>
        <taxon>Bacteria</taxon>
        <taxon>Bacillati</taxon>
        <taxon>Bacillota</taxon>
        <taxon>Clostridia</taxon>
        <taxon>Eubacteriales</taxon>
        <taxon>Clostridiaceae</taxon>
        <taxon>Clostridium</taxon>
    </lineage>
</organism>
<reference evidence="2 3" key="1">
    <citation type="submission" date="2016-11" db="EMBL/GenBank/DDBJ databases">
        <authorList>
            <person name="Jaros S."/>
            <person name="Januszkiewicz K."/>
            <person name="Wedrychowicz H."/>
        </authorList>
    </citation>
    <scope>NUCLEOTIDE SEQUENCE [LARGE SCALE GENOMIC DNA]</scope>
    <source>
        <strain evidence="2 3">DSM 2631</strain>
    </source>
</reference>
<dbReference type="EMBL" id="FQVM01000010">
    <property type="protein sequence ID" value="SHE75406.1"/>
    <property type="molecule type" value="Genomic_DNA"/>
</dbReference>
<dbReference type="Pfam" id="PF06691">
    <property type="entry name" value="DUF1189"/>
    <property type="match status" value="1"/>
</dbReference>
<protein>
    <recommendedName>
        <fullName evidence="4">Maltodextrin utilization protein YvdJ</fullName>
    </recommendedName>
</protein>